<dbReference type="GeneID" id="81390443"/>
<accession>A0A9W9GAK5</accession>
<dbReference type="AlphaFoldDB" id="A0A9W9GAK5"/>
<comment type="caution">
    <text evidence="2">The sequence shown here is derived from an EMBL/GenBank/DDBJ whole genome shotgun (WGS) entry which is preliminary data.</text>
</comment>
<dbReference type="Proteomes" id="UP001141434">
    <property type="component" value="Unassembled WGS sequence"/>
</dbReference>
<name>A0A9W9GAK5_9EURO</name>
<evidence type="ECO:0000256" key="1">
    <source>
        <dbReference type="SAM" id="MobiDB-lite"/>
    </source>
</evidence>
<gene>
    <name evidence="2" type="ORF">NUU61_000692</name>
</gene>
<dbReference type="EMBL" id="JAPMSZ010000001">
    <property type="protein sequence ID" value="KAJ5114933.1"/>
    <property type="molecule type" value="Genomic_DNA"/>
</dbReference>
<feature type="region of interest" description="Disordered" evidence="1">
    <location>
        <begin position="1"/>
        <end position="78"/>
    </location>
</feature>
<evidence type="ECO:0000313" key="2">
    <source>
        <dbReference type="EMBL" id="KAJ5114933.1"/>
    </source>
</evidence>
<reference evidence="2" key="1">
    <citation type="submission" date="2022-11" db="EMBL/GenBank/DDBJ databases">
        <authorList>
            <person name="Petersen C."/>
        </authorList>
    </citation>
    <scope>NUCLEOTIDE SEQUENCE</scope>
    <source>
        <strain evidence="2">IBT 34128</strain>
    </source>
</reference>
<evidence type="ECO:0000313" key="3">
    <source>
        <dbReference type="Proteomes" id="UP001141434"/>
    </source>
</evidence>
<organism evidence="2 3">
    <name type="scientific">Penicillium alfredii</name>
    <dbReference type="NCBI Taxonomy" id="1506179"/>
    <lineage>
        <taxon>Eukaryota</taxon>
        <taxon>Fungi</taxon>
        <taxon>Dikarya</taxon>
        <taxon>Ascomycota</taxon>
        <taxon>Pezizomycotina</taxon>
        <taxon>Eurotiomycetes</taxon>
        <taxon>Eurotiomycetidae</taxon>
        <taxon>Eurotiales</taxon>
        <taxon>Aspergillaceae</taxon>
        <taxon>Penicillium</taxon>
    </lineage>
</organism>
<reference evidence="2" key="2">
    <citation type="journal article" date="2023" name="IMA Fungus">
        <title>Comparative genomic study of the Penicillium genus elucidates a diverse pangenome and 15 lateral gene transfer events.</title>
        <authorList>
            <person name="Petersen C."/>
            <person name="Sorensen T."/>
            <person name="Nielsen M.R."/>
            <person name="Sondergaard T.E."/>
            <person name="Sorensen J.L."/>
            <person name="Fitzpatrick D.A."/>
            <person name="Frisvad J.C."/>
            <person name="Nielsen K.L."/>
        </authorList>
    </citation>
    <scope>NUCLEOTIDE SEQUENCE</scope>
    <source>
        <strain evidence="2">IBT 34128</strain>
    </source>
</reference>
<feature type="compositionally biased region" description="Basic and acidic residues" evidence="1">
    <location>
        <begin position="1"/>
        <end position="61"/>
    </location>
</feature>
<sequence>MSEQSDSHHKGGLEGMMDRIFHRTGHPQKEEHHDEDKNDQEEHGHDSKKKGSEMDKFKDYIKEDEELEAEGKTYSNLM</sequence>
<dbReference type="OrthoDB" id="4526540at2759"/>
<protein>
    <submittedName>
        <fullName evidence="2">Uncharacterized protein</fullName>
    </submittedName>
</protein>
<proteinExistence type="predicted"/>
<dbReference type="RefSeq" id="XP_056516125.1">
    <property type="nucleotide sequence ID" value="XM_056651275.1"/>
</dbReference>
<keyword evidence="3" id="KW-1185">Reference proteome</keyword>